<feature type="region of interest" description="Disordered" evidence="1">
    <location>
        <begin position="65"/>
        <end position="97"/>
    </location>
</feature>
<feature type="region of interest" description="Disordered" evidence="1">
    <location>
        <begin position="1"/>
        <end position="30"/>
    </location>
</feature>
<dbReference type="AlphaFoldDB" id="A0A0F9J391"/>
<organism evidence="2">
    <name type="scientific">marine sediment metagenome</name>
    <dbReference type="NCBI Taxonomy" id="412755"/>
    <lineage>
        <taxon>unclassified sequences</taxon>
        <taxon>metagenomes</taxon>
        <taxon>ecological metagenomes</taxon>
    </lineage>
</organism>
<accession>A0A0F9J391</accession>
<protein>
    <submittedName>
        <fullName evidence="2">Uncharacterized protein</fullName>
    </submittedName>
</protein>
<dbReference type="EMBL" id="LAZR01017448">
    <property type="protein sequence ID" value="KKM00381.1"/>
    <property type="molecule type" value="Genomic_DNA"/>
</dbReference>
<gene>
    <name evidence="2" type="ORF">LCGC14_1804960</name>
</gene>
<reference evidence="2" key="1">
    <citation type="journal article" date="2015" name="Nature">
        <title>Complex archaea that bridge the gap between prokaryotes and eukaryotes.</title>
        <authorList>
            <person name="Spang A."/>
            <person name="Saw J.H."/>
            <person name="Jorgensen S.L."/>
            <person name="Zaremba-Niedzwiedzka K."/>
            <person name="Martijn J."/>
            <person name="Lind A.E."/>
            <person name="van Eijk R."/>
            <person name="Schleper C."/>
            <person name="Guy L."/>
            <person name="Ettema T.J."/>
        </authorList>
    </citation>
    <scope>NUCLEOTIDE SEQUENCE</scope>
</reference>
<proteinExistence type="predicted"/>
<evidence type="ECO:0000313" key="2">
    <source>
        <dbReference type="EMBL" id="KKM00381.1"/>
    </source>
</evidence>
<evidence type="ECO:0000256" key="1">
    <source>
        <dbReference type="SAM" id="MobiDB-lite"/>
    </source>
</evidence>
<feature type="compositionally biased region" description="Low complexity" evidence="1">
    <location>
        <begin position="70"/>
        <end position="82"/>
    </location>
</feature>
<sequence>MSMLKEWLSKLLRRGGQQPEADPPRDTDVETAGLTRLCNEMLNRLDVVEKMAKATQRKVYRDLEDEADEAAAAGTTVPAEAESTTPRFPNPYLDPES</sequence>
<name>A0A0F9J391_9ZZZZ</name>
<comment type="caution">
    <text evidence="2">The sequence shown here is derived from an EMBL/GenBank/DDBJ whole genome shotgun (WGS) entry which is preliminary data.</text>
</comment>